<evidence type="ECO:0000313" key="10">
    <source>
        <dbReference type="Proteomes" id="UP001359886"/>
    </source>
</evidence>
<feature type="transmembrane region" description="Helical" evidence="7">
    <location>
        <begin position="398"/>
        <end position="416"/>
    </location>
</feature>
<evidence type="ECO:0000256" key="3">
    <source>
        <dbReference type="ARBA" id="ARBA00022692"/>
    </source>
</evidence>
<evidence type="ECO:0000313" key="9">
    <source>
        <dbReference type="EMBL" id="MEJ8566092.1"/>
    </source>
</evidence>
<evidence type="ECO:0000259" key="8">
    <source>
        <dbReference type="Pfam" id="PF02687"/>
    </source>
</evidence>
<feature type="transmembrane region" description="Helical" evidence="7">
    <location>
        <begin position="294"/>
        <end position="325"/>
    </location>
</feature>
<evidence type="ECO:0000256" key="6">
    <source>
        <dbReference type="SAM" id="MobiDB-lite"/>
    </source>
</evidence>
<keyword evidence="3 7" id="KW-0812">Transmembrane</keyword>
<feature type="transmembrane region" description="Helical" evidence="7">
    <location>
        <begin position="797"/>
        <end position="817"/>
    </location>
</feature>
<feature type="transmembrane region" description="Helical" evidence="7">
    <location>
        <begin position="20"/>
        <end position="38"/>
    </location>
</feature>
<evidence type="ECO:0000256" key="1">
    <source>
        <dbReference type="ARBA" id="ARBA00004651"/>
    </source>
</evidence>
<feature type="domain" description="ABC3 transporter permease C-terminal" evidence="8">
    <location>
        <begin position="707"/>
        <end position="824"/>
    </location>
</feature>
<accession>A0AAW9R906</accession>
<feature type="compositionally biased region" description="Low complexity" evidence="6">
    <location>
        <begin position="116"/>
        <end position="130"/>
    </location>
</feature>
<keyword evidence="10" id="KW-1185">Reference proteome</keyword>
<feature type="transmembrane region" description="Helical" evidence="7">
    <location>
        <begin position="468"/>
        <end position="486"/>
    </location>
</feature>
<dbReference type="InterPro" id="IPR038766">
    <property type="entry name" value="Membrane_comp_ABC_pdt"/>
</dbReference>
<feature type="transmembrane region" description="Helical" evidence="7">
    <location>
        <begin position="345"/>
        <end position="367"/>
    </location>
</feature>
<dbReference type="GO" id="GO:0005886">
    <property type="term" value="C:plasma membrane"/>
    <property type="evidence" value="ECO:0007669"/>
    <property type="project" value="UniProtKB-SubCell"/>
</dbReference>
<comment type="subcellular location">
    <subcellularLocation>
        <location evidence="1">Cell membrane</location>
        <topology evidence="1">Multi-pass membrane protein</topology>
    </subcellularLocation>
</comment>
<proteinExistence type="predicted"/>
<feature type="transmembrane region" description="Helical" evidence="7">
    <location>
        <begin position="746"/>
        <end position="765"/>
    </location>
</feature>
<feature type="transmembrane region" description="Helical" evidence="7">
    <location>
        <begin position="251"/>
        <end position="274"/>
    </location>
</feature>
<keyword evidence="2" id="KW-1003">Cell membrane</keyword>
<keyword evidence="4 7" id="KW-1133">Transmembrane helix</keyword>
<comment type="caution">
    <text evidence="9">The sequence shown here is derived from an EMBL/GenBank/DDBJ whole genome shotgun (WGS) entry which is preliminary data.</text>
</comment>
<feature type="transmembrane region" description="Helical" evidence="7">
    <location>
        <begin position="704"/>
        <end position="725"/>
    </location>
</feature>
<organism evidence="9 10">
    <name type="scientific">Elongatibacter sediminis</name>
    <dbReference type="NCBI Taxonomy" id="3119006"/>
    <lineage>
        <taxon>Bacteria</taxon>
        <taxon>Pseudomonadati</taxon>
        <taxon>Pseudomonadota</taxon>
        <taxon>Gammaproteobacteria</taxon>
        <taxon>Chromatiales</taxon>
        <taxon>Wenzhouxiangellaceae</taxon>
        <taxon>Elongatibacter</taxon>
    </lineage>
</organism>
<protein>
    <submittedName>
        <fullName evidence="9">FtsX-like permease family protein</fullName>
    </submittedName>
</protein>
<dbReference type="Proteomes" id="UP001359886">
    <property type="component" value="Unassembled WGS sequence"/>
</dbReference>
<reference evidence="9 10" key="1">
    <citation type="submission" date="2024-02" db="EMBL/GenBank/DDBJ databases">
        <title>A novel Wenzhouxiangellaceae bacterium, isolated from coastal sediments.</title>
        <authorList>
            <person name="Du Z.-J."/>
            <person name="Ye Y.-Q."/>
            <person name="Zhang X.-Y."/>
        </authorList>
    </citation>
    <scope>NUCLEOTIDE SEQUENCE [LARGE SCALE GENOMIC DNA]</scope>
    <source>
        <strain evidence="9 10">CH-27</strain>
    </source>
</reference>
<feature type="region of interest" description="Disordered" evidence="6">
    <location>
        <begin position="116"/>
        <end position="135"/>
    </location>
</feature>
<dbReference type="AlphaFoldDB" id="A0AAW9R906"/>
<evidence type="ECO:0000256" key="4">
    <source>
        <dbReference type="ARBA" id="ARBA00022989"/>
    </source>
</evidence>
<dbReference type="PANTHER" id="PTHR30287">
    <property type="entry name" value="MEMBRANE COMPONENT OF PREDICTED ABC SUPERFAMILY METABOLITE UPTAKE TRANSPORTER"/>
    <property type="match status" value="1"/>
</dbReference>
<evidence type="ECO:0000256" key="2">
    <source>
        <dbReference type="ARBA" id="ARBA00022475"/>
    </source>
</evidence>
<gene>
    <name evidence="9" type="ORF">V3330_00535</name>
</gene>
<feature type="transmembrane region" description="Helical" evidence="7">
    <location>
        <begin position="422"/>
        <end position="448"/>
    </location>
</feature>
<dbReference type="InterPro" id="IPR003838">
    <property type="entry name" value="ABC3_permease_C"/>
</dbReference>
<keyword evidence="5 7" id="KW-0472">Membrane</keyword>
<evidence type="ECO:0000256" key="5">
    <source>
        <dbReference type="ARBA" id="ARBA00023136"/>
    </source>
</evidence>
<dbReference type="Pfam" id="PF02687">
    <property type="entry name" value="FtsX"/>
    <property type="match status" value="1"/>
</dbReference>
<dbReference type="EMBL" id="JAZHOG010000001">
    <property type="protein sequence ID" value="MEJ8566092.1"/>
    <property type="molecule type" value="Genomic_DNA"/>
</dbReference>
<dbReference type="RefSeq" id="WP_354693416.1">
    <property type="nucleotide sequence ID" value="NZ_JAZHOG010000001.1"/>
</dbReference>
<sequence length="833" mass="88504">MRILHALLAHYRRHPVQAVFLLTSIVIANALLVGTQLINAQARASYARGEQLLDLAPIGEIAPVNPAAGIPESDYLRLRLAGFDFVVPALGTQVRTADGTALELLAVDALALPRAGPGRPASAAPTPAGGQHQSAAFGGFSLPPYQVLIAPGRLRQLGLADGARIRLSDGLDLPPLRVAPDANLGHRLMLDIGALQSALGAPGTLSHLLVFPADPGRLAALRHALPANLHYVPADTAPDPGELTRSFHLNLAAMGLLAFVVGVFLTFNALAFTYTDRGELLRRLRLSGVSRLELGAALIAELVLFLGAGTALGAWLGMLLAALLLPGVGRTLAQLYEVYIAYPDTLAPGALWLPLAMTATAAVACVLHPMRQSLSAPLLGRAGSQWRLSATARRDRRGFAAGLVLLAAAGLAAQNARGTGTALAGMAALLLGTALCLPAVLRGLLTVLARMVPARHARSRWLLADSRWLLGPASLALMAMVLALVANSGLNTMIGSFRAATADWLDQRLAAPLYLRDADRNQAIDDWLATNAPDIDRIDRYRTRLETRRPDGSAVRIEVVTLPGDPAWSNTVQRVDAADAAAERFDSGQGLYISERAWRLDGWAIGDTVNLCASVPPLTVVGIYHDYGNPHSQWMITPELFAHCWPQLAPVSSALRGPEDTDWPGVRLALVESLGLAPDDIIDQAGLKAAGIATFDRTFLVTDALNLLTLLVAGIGVFCAVSAIHHHRIFQQALLASLGLTAAERGALMLLQWGLLGVLALALVWPFGMVLAAYLASVVTPAAFGWSFPLRLDWTPFARLALLSTSSLVLAVLWPSIRLLRTPPAVMLREERA</sequence>
<dbReference type="PANTHER" id="PTHR30287:SF2">
    <property type="entry name" value="BLL1001 PROTEIN"/>
    <property type="match status" value="1"/>
</dbReference>
<evidence type="ECO:0000256" key="7">
    <source>
        <dbReference type="SAM" id="Phobius"/>
    </source>
</evidence>
<name>A0AAW9R906_9GAMM</name>